<dbReference type="GeneID" id="19142164"/>
<dbReference type="HOGENOM" id="CLU_2922281_0_0_1"/>
<dbReference type="Proteomes" id="UP000053841">
    <property type="component" value="Unassembled WGS sequence"/>
</dbReference>
<name>W6Y8P3_COCC2</name>
<dbReference type="AlphaFoldDB" id="W6Y8P3"/>
<gene>
    <name evidence="1" type="ORF">COCCADRAFT_100502</name>
</gene>
<protein>
    <submittedName>
        <fullName evidence="1">Uncharacterized protein</fullName>
    </submittedName>
</protein>
<dbReference type="KEGG" id="bze:COCCADRAFT_100502"/>
<sequence length="61" mass="6728">MIHVSPTWGDDDRYGERLGCAWKVGRRKGGCRIGSAGRLVFLFALLCPYQIDAGDLLPGYV</sequence>
<evidence type="ECO:0000313" key="2">
    <source>
        <dbReference type="Proteomes" id="UP000053841"/>
    </source>
</evidence>
<evidence type="ECO:0000313" key="1">
    <source>
        <dbReference type="EMBL" id="EUC31734.1"/>
    </source>
</evidence>
<keyword evidence="2" id="KW-1185">Reference proteome</keyword>
<dbReference type="RefSeq" id="XP_007713950.1">
    <property type="nucleotide sequence ID" value="XM_007715760.1"/>
</dbReference>
<reference evidence="1 2" key="1">
    <citation type="journal article" date="2013" name="PLoS Genet.">
        <title>Comparative genome structure, secondary metabolite, and effector coding capacity across Cochliobolus pathogens.</title>
        <authorList>
            <person name="Condon B.J."/>
            <person name="Leng Y."/>
            <person name="Wu D."/>
            <person name="Bushley K.E."/>
            <person name="Ohm R.A."/>
            <person name="Otillar R."/>
            <person name="Martin J."/>
            <person name="Schackwitz W."/>
            <person name="Grimwood J."/>
            <person name="MohdZainudin N."/>
            <person name="Xue C."/>
            <person name="Wang R."/>
            <person name="Manning V.A."/>
            <person name="Dhillon B."/>
            <person name="Tu Z.J."/>
            <person name="Steffenson B.J."/>
            <person name="Salamov A."/>
            <person name="Sun H."/>
            <person name="Lowry S."/>
            <person name="LaButti K."/>
            <person name="Han J."/>
            <person name="Copeland A."/>
            <person name="Lindquist E."/>
            <person name="Barry K."/>
            <person name="Schmutz J."/>
            <person name="Baker S.E."/>
            <person name="Ciuffetti L.M."/>
            <person name="Grigoriev I.V."/>
            <person name="Zhong S."/>
            <person name="Turgeon B.G."/>
        </authorList>
    </citation>
    <scope>NUCLEOTIDE SEQUENCE [LARGE SCALE GENOMIC DNA]</scope>
    <source>
        <strain evidence="1 2">26-R-13</strain>
    </source>
</reference>
<dbReference type="EMBL" id="KI964652">
    <property type="protein sequence ID" value="EUC31734.1"/>
    <property type="molecule type" value="Genomic_DNA"/>
</dbReference>
<organism evidence="1 2">
    <name type="scientific">Cochliobolus carbonum (strain 26-R-13)</name>
    <name type="common">Maize leaf spot fungus</name>
    <name type="synonym">Bipolaris zeicola</name>
    <dbReference type="NCBI Taxonomy" id="930089"/>
    <lineage>
        <taxon>Eukaryota</taxon>
        <taxon>Fungi</taxon>
        <taxon>Dikarya</taxon>
        <taxon>Ascomycota</taxon>
        <taxon>Pezizomycotina</taxon>
        <taxon>Dothideomycetes</taxon>
        <taxon>Pleosporomycetidae</taxon>
        <taxon>Pleosporales</taxon>
        <taxon>Pleosporineae</taxon>
        <taxon>Pleosporaceae</taxon>
        <taxon>Bipolaris</taxon>
    </lineage>
</organism>
<accession>W6Y8P3</accession>
<proteinExistence type="predicted"/>